<dbReference type="Proteomes" id="UP001140066">
    <property type="component" value="Unassembled WGS sequence"/>
</dbReference>
<proteinExistence type="predicted"/>
<keyword evidence="2" id="KW-1185">Reference proteome</keyword>
<name>A0ACC1K6G3_9FUNG</name>
<accession>A0ACC1K6G3</accession>
<evidence type="ECO:0000313" key="1">
    <source>
        <dbReference type="EMBL" id="KAJ2774211.1"/>
    </source>
</evidence>
<reference evidence="1" key="1">
    <citation type="submission" date="2022-07" db="EMBL/GenBank/DDBJ databases">
        <title>Phylogenomic reconstructions and comparative analyses of Kickxellomycotina fungi.</title>
        <authorList>
            <person name="Reynolds N.K."/>
            <person name="Stajich J.E."/>
            <person name="Barry K."/>
            <person name="Grigoriev I.V."/>
            <person name="Crous P."/>
            <person name="Smith M.E."/>
        </authorList>
    </citation>
    <scope>NUCLEOTIDE SEQUENCE</scope>
    <source>
        <strain evidence="1">BCRC 34191</strain>
    </source>
</reference>
<organism evidence="1 2">
    <name type="scientific">Coemansia linderi</name>
    <dbReference type="NCBI Taxonomy" id="2663919"/>
    <lineage>
        <taxon>Eukaryota</taxon>
        <taxon>Fungi</taxon>
        <taxon>Fungi incertae sedis</taxon>
        <taxon>Zoopagomycota</taxon>
        <taxon>Kickxellomycotina</taxon>
        <taxon>Kickxellomycetes</taxon>
        <taxon>Kickxellales</taxon>
        <taxon>Kickxellaceae</taxon>
        <taxon>Coemansia</taxon>
    </lineage>
</organism>
<protein>
    <submittedName>
        <fullName evidence="1">Uncharacterized protein</fullName>
    </submittedName>
</protein>
<dbReference type="EMBL" id="JANBUK010002192">
    <property type="protein sequence ID" value="KAJ2774211.1"/>
    <property type="molecule type" value="Genomic_DNA"/>
</dbReference>
<gene>
    <name evidence="1" type="ORF">GGI18_004604</name>
</gene>
<feature type="non-terminal residue" evidence="1">
    <location>
        <position position="100"/>
    </location>
</feature>
<comment type="caution">
    <text evidence="1">The sequence shown here is derived from an EMBL/GenBank/DDBJ whole genome shotgun (WGS) entry which is preliminary data.</text>
</comment>
<evidence type="ECO:0000313" key="2">
    <source>
        <dbReference type="Proteomes" id="UP001140066"/>
    </source>
</evidence>
<sequence length="100" mass="10066">MITIQDLLAAVPVAVRAAIDDDTVEYLTSVVEAADASDATALRDAAEPFLTDAGMSDAELEAIFAKLSVGSEASSAAAAASKGPVLLPSASQPRPLVTPP</sequence>